<dbReference type="EMBL" id="JARKIB010000078">
    <property type="protein sequence ID" value="KAJ7746976.1"/>
    <property type="molecule type" value="Genomic_DNA"/>
</dbReference>
<protein>
    <submittedName>
        <fullName evidence="2">Uncharacterized protein</fullName>
    </submittedName>
</protein>
<reference evidence="2" key="1">
    <citation type="submission" date="2023-03" db="EMBL/GenBank/DDBJ databases">
        <title>Massive genome expansion in bonnet fungi (Mycena s.s.) driven by repeated elements and novel gene families across ecological guilds.</title>
        <authorList>
            <consortium name="Lawrence Berkeley National Laboratory"/>
            <person name="Harder C.B."/>
            <person name="Miyauchi S."/>
            <person name="Viragh M."/>
            <person name="Kuo A."/>
            <person name="Thoen E."/>
            <person name="Andreopoulos B."/>
            <person name="Lu D."/>
            <person name="Skrede I."/>
            <person name="Drula E."/>
            <person name="Henrissat B."/>
            <person name="Morin E."/>
            <person name="Kohler A."/>
            <person name="Barry K."/>
            <person name="LaButti K."/>
            <person name="Morin E."/>
            <person name="Salamov A."/>
            <person name="Lipzen A."/>
            <person name="Mereny Z."/>
            <person name="Hegedus B."/>
            <person name="Baldrian P."/>
            <person name="Stursova M."/>
            <person name="Weitz H."/>
            <person name="Taylor A."/>
            <person name="Grigoriev I.V."/>
            <person name="Nagy L.G."/>
            <person name="Martin F."/>
            <person name="Kauserud H."/>
        </authorList>
    </citation>
    <scope>NUCLEOTIDE SEQUENCE</scope>
    <source>
        <strain evidence="2">CBHHK182m</strain>
    </source>
</reference>
<dbReference type="AlphaFoldDB" id="A0AAD7N5Q1"/>
<name>A0AAD7N5Q1_9AGAR</name>
<feature type="region of interest" description="Disordered" evidence="1">
    <location>
        <begin position="176"/>
        <end position="195"/>
    </location>
</feature>
<evidence type="ECO:0000313" key="3">
    <source>
        <dbReference type="Proteomes" id="UP001215598"/>
    </source>
</evidence>
<dbReference type="Proteomes" id="UP001215598">
    <property type="component" value="Unassembled WGS sequence"/>
</dbReference>
<organism evidence="2 3">
    <name type="scientific">Mycena metata</name>
    <dbReference type="NCBI Taxonomy" id="1033252"/>
    <lineage>
        <taxon>Eukaryota</taxon>
        <taxon>Fungi</taxon>
        <taxon>Dikarya</taxon>
        <taxon>Basidiomycota</taxon>
        <taxon>Agaricomycotina</taxon>
        <taxon>Agaricomycetes</taxon>
        <taxon>Agaricomycetidae</taxon>
        <taxon>Agaricales</taxon>
        <taxon>Marasmiineae</taxon>
        <taxon>Mycenaceae</taxon>
        <taxon>Mycena</taxon>
    </lineage>
</organism>
<evidence type="ECO:0000313" key="2">
    <source>
        <dbReference type="EMBL" id="KAJ7746976.1"/>
    </source>
</evidence>
<keyword evidence="3" id="KW-1185">Reference proteome</keyword>
<evidence type="ECO:0000256" key="1">
    <source>
        <dbReference type="SAM" id="MobiDB-lite"/>
    </source>
</evidence>
<sequence length="212" mass="23236">MSWLISLTPQTVQCYASTLRFEADLGHRLGSYSLHPHSARAPSFFSISLSFLSTSFPPAAARSAPLKSSIITKRARPPPQSPCSSSPRLARLAPPRACPARHSDRPRPPRPPRGSCRGSRPTRVPRRDAAAALRSRAGVALLLVLTLSIENHLLLRVCARQELSIADFPHIHTHIASTAPPKPPHRHPVSRRPPLGVKSRACATRLYLQVLH</sequence>
<feature type="region of interest" description="Disordered" evidence="1">
    <location>
        <begin position="68"/>
        <end position="127"/>
    </location>
</feature>
<feature type="compositionally biased region" description="Low complexity" evidence="1">
    <location>
        <begin position="82"/>
        <end position="100"/>
    </location>
</feature>
<proteinExistence type="predicted"/>
<gene>
    <name evidence="2" type="ORF">B0H16DRAFT_933701</name>
</gene>
<comment type="caution">
    <text evidence="2">The sequence shown here is derived from an EMBL/GenBank/DDBJ whole genome shotgun (WGS) entry which is preliminary data.</text>
</comment>
<accession>A0AAD7N5Q1</accession>